<protein>
    <recommendedName>
        <fullName evidence="6">Lens fiber membrane intrinsic protein</fullName>
    </recommendedName>
</protein>
<dbReference type="InterPro" id="IPR050579">
    <property type="entry name" value="PMP-22/EMP/MP20-like"/>
</dbReference>
<comment type="caution">
    <text evidence="8">The sequence shown here is derived from an EMBL/GenBank/DDBJ whole genome shotgun (WGS) entry which is preliminary data.</text>
</comment>
<dbReference type="PANTHER" id="PTHR10671">
    <property type="entry name" value="EPITHELIAL MEMBRANE PROTEIN-RELATED"/>
    <property type="match status" value="1"/>
</dbReference>
<feature type="transmembrane region" description="Helical" evidence="6">
    <location>
        <begin position="221"/>
        <end position="245"/>
    </location>
</feature>
<keyword evidence="9" id="KW-1185">Reference proteome</keyword>
<keyword evidence="3 6" id="KW-0812">Transmembrane</keyword>
<feature type="transmembrane region" description="Helical" evidence="6">
    <location>
        <begin position="289"/>
        <end position="310"/>
    </location>
</feature>
<dbReference type="InterPro" id="IPR004032">
    <property type="entry name" value="PMP22_EMP_MP20"/>
</dbReference>
<organism evidence="8 9">
    <name type="scientific">Galemys pyrenaicus</name>
    <name type="common">Iberian desman</name>
    <name type="synonym">Pyrenean desman</name>
    <dbReference type="NCBI Taxonomy" id="202257"/>
    <lineage>
        <taxon>Eukaryota</taxon>
        <taxon>Metazoa</taxon>
        <taxon>Chordata</taxon>
        <taxon>Craniata</taxon>
        <taxon>Vertebrata</taxon>
        <taxon>Euteleostomi</taxon>
        <taxon>Mammalia</taxon>
        <taxon>Eutheria</taxon>
        <taxon>Laurasiatheria</taxon>
        <taxon>Eulipotyphla</taxon>
        <taxon>Talpidae</taxon>
        <taxon>Galemys</taxon>
    </lineage>
</organism>
<accession>A0A8J6ARB8</accession>
<evidence type="ECO:0000256" key="1">
    <source>
        <dbReference type="ARBA" id="ARBA00004141"/>
    </source>
</evidence>
<keyword evidence="4 6" id="KW-1133">Transmembrane helix</keyword>
<keyword evidence="5 6" id="KW-0472">Membrane</keyword>
<feature type="transmembrane region" description="Helical" evidence="6">
    <location>
        <begin position="363"/>
        <end position="383"/>
    </location>
</feature>
<dbReference type="GO" id="GO:0005212">
    <property type="term" value="F:structural constituent of eye lens"/>
    <property type="evidence" value="ECO:0007669"/>
    <property type="project" value="InterPro"/>
</dbReference>
<evidence type="ECO:0000256" key="2">
    <source>
        <dbReference type="ARBA" id="ARBA00006864"/>
    </source>
</evidence>
<feature type="non-terminal residue" evidence="8">
    <location>
        <position position="396"/>
    </location>
</feature>
<dbReference type="InterPro" id="IPR004031">
    <property type="entry name" value="PMP22/EMP/MP20/Claudin"/>
</dbReference>
<evidence type="ECO:0000256" key="3">
    <source>
        <dbReference type="ARBA" id="ARBA00022692"/>
    </source>
</evidence>
<evidence type="ECO:0000256" key="5">
    <source>
        <dbReference type="ARBA" id="ARBA00023136"/>
    </source>
</evidence>
<evidence type="ECO:0000313" key="9">
    <source>
        <dbReference type="Proteomes" id="UP000700334"/>
    </source>
</evidence>
<dbReference type="Pfam" id="PF00822">
    <property type="entry name" value="PMP22_Claudin"/>
    <property type="match status" value="1"/>
</dbReference>
<feature type="transmembrane region" description="Helical" evidence="6">
    <location>
        <begin position="322"/>
        <end position="343"/>
    </location>
</feature>
<dbReference type="PROSITE" id="PS01222">
    <property type="entry name" value="PMP22_2"/>
    <property type="match status" value="1"/>
</dbReference>
<comment type="function">
    <text evidence="6">Present in the thicker 16-17 nm junctions of mammalian lens fiber cells, where it may contribute to cell junctional organization. Acts as a receptor for calmodulin. May play an important role in both lens development and cataractogenesis.</text>
</comment>
<dbReference type="InterPro" id="IPR040606">
    <property type="entry name" value="C19orf84"/>
</dbReference>
<name>A0A8J6ARB8_GALPY</name>
<reference evidence="8" key="1">
    <citation type="journal article" date="2021" name="Evol. Appl.">
        <title>The genome of the Pyrenean desman and the effects of bottlenecks and inbreeding on the genomic landscape of an endangered species.</title>
        <authorList>
            <person name="Escoda L."/>
            <person name="Castresana J."/>
        </authorList>
    </citation>
    <scope>NUCLEOTIDE SEQUENCE</scope>
    <source>
        <strain evidence="8">IBE-C5619</strain>
    </source>
</reference>
<evidence type="ECO:0000256" key="6">
    <source>
        <dbReference type="RuleBase" id="RU363088"/>
    </source>
</evidence>
<dbReference type="FunFam" id="1.20.140.150:FF:000029">
    <property type="entry name" value="lens fiber membrane intrinsic protein-like"/>
    <property type="match status" value="1"/>
</dbReference>
<dbReference type="PRINTS" id="PR01453">
    <property type="entry name" value="EPMEMFAMILY"/>
</dbReference>
<dbReference type="PANTHER" id="PTHR10671:SF9">
    <property type="entry name" value="LENS FIBER MEMBRANE INTRINSIC PROTEIN"/>
    <property type="match status" value="1"/>
</dbReference>
<dbReference type="OrthoDB" id="6137544at2759"/>
<dbReference type="InterPro" id="IPR003935">
    <property type="entry name" value="LMIP"/>
</dbReference>
<dbReference type="PROSITE" id="PS01221">
    <property type="entry name" value="PMP22_1"/>
    <property type="match status" value="1"/>
</dbReference>
<comment type="subcellular location">
    <subcellularLocation>
        <location evidence="1 6">Membrane</location>
        <topology evidence="1 6">Multi-pass membrane protein</topology>
    </subcellularLocation>
</comment>
<evidence type="ECO:0000256" key="4">
    <source>
        <dbReference type="ARBA" id="ARBA00022989"/>
    </source>
</evidence>
<dbReference type="Pfam" id="PF17703">
    <property type="entry name" value="C19orf84"/>
    <property type="match status" value="1"/>
</dbReference>
<evidence type="ECO:0000313" key="8">
    <source>
        <dbReference type="EMBL" id="KAG8521470.1"/>
    </source>
</evidence>
<evidence type="ECO:0000256" key="7">
    <source>
        <dbReference type="SAM" id="MobiDB-lite"/>
    </source>
</evidence>
<sequence>NRLPSPPPAPELQPAVPLLALPPSLLGSEDPAHLGLPESVASVTVPIRLDALSCLLHSALLGAYALQQAWPFCPCSRGCCPPPGRAANPTRVRGAQEVRHRPGRGRGQGRWGPARAEPPERGWVGGAGAAPRNLPVRPPSPLAPPTQDGEEEAQGPGPPLRTGRQNIRTPCPAPGRRRGPAGPPGDSWSPESLQPSQRHPEKQPTPDFFPKNLRKGPCSHLVTMHSFVGGGLLCACVGVVLLVVATTTDHWLQYRLSGSFAHQGLWRYCLGSKCYLQMESIAYWNATRAFMILSSLCATSGIIMGALAFAQQPTITRLSRPFSAGILCFASSLCVLLAIATYTGVTLGFLGRRFGDWRFSWSYVLGWVALLMTFFAGVFYMCAYRVRESRRPSTPS</sequence>
<comment type="similarity">
    <text evidence="2 6">Belongs to the PMP-22/EMP/MP20 family.</text>
</comment>
<gene>
    <name evidence="8" type="ORF">J0S82_018004</name>
</gene>
<dbReference type="PRINTS" id="PR01457">
    <property type="entry name" value="LENSMEMPROT"/>
</dbReference>
<feature type="region of interest" description="Disordered" evidence="7">
    <location>
        <begin position="84"/>
        <end position="210"/>
    </location>
</feature>
<dbReference type="AlphaFoldDB" id="A0A8J6ARB8"/>
<dbReference type="GO" id="GO:0005886">
    <property type="term" value="C:plasma membrane"/>
    <property type="evidence" value="ECO:0007669"/>
    <property type="project" value="TreeGrafter"/>
</dbReference>
<dbReference type="EMBL" id="JAGFMF010011469">
    <property type="protein sequence ID" value="KAG8521470.1"/>
    <property type="molecule type" value="Genomic_DNA"/>
</dbReference>
<proteinExistence type="inferred from homology"/>
<dbReference type="Gene3D" id="1.20.140.150">
    <property type="match status" value="1"/>
</dbReference>
<dbReference type="Proteomes" id="UP000700334">
    <property type="component" value="Unassembled WGS sequence"/>
</dbReference>